<dbReference type="InterPro" id="IPR017737">
    <property type="entry name" value="TssE1-like"/>
</dbReference>
<organism evidence="2 3">
    <name type="scientific">Algicella marina</name>
    <dbReference type="NCBI Taxonomy" id="2683284"/>
    <lineage>
        <taxon>Bacteria</taxon>
        <taxon>Pseudomonadati</taxon>
        <taxon>Pseudomonadota</taxon>
        <taxon>Alphaproteobacteria</taxon>
        <taxon>Rhodobacterales</taxon>
        <taxon>Paracoccaceae</taxon>
        <taxon>Algicella</taxon>
    </lineage>
</organism>
<evidence type="ECO:0000313" key="2">
    <source>
        <dbReference type="EMBL" id="QHQ36550.1"/>
    </source>
</evidence>
<reference evidence="2 3" key="1">
    <citation type="submission" date="2019-12" db="EMBL/GenBank/DDBJ databases">
        <title>Complete genome sequence of Algicella marina strain 9Alg 56(T) isolated from the red alga Tichocarpus crinitus.</title>
        <authorList>
            <person name="Kim S.-G."/>
            <person name="Nedashkovskaya O.I."/>
        </authorList>
    </citation>
    <scope>NUCLEOTIDE SEQUENCE [LARGE SCALE GENOMIC DNA]</scope>
    <source>
        <strain evidence="2 3">9Alg 56</strain>
    </source>
</reference>
<dbReference type="PANTHER" id="PTHR38595">
    <property type="entry name" value="CYTOPLASMIC PROTEIN-RELATED"/>
    <property type="match status" value="1"/>
</dbReference>
<name>A0A6P1T4B7_9RHOB</name>
<dbReference type="AlphaFoldDB" id="A0A6P1T4B7"/>
<dbReference type="EMBL" id="CP046620">
    <property type="protein sequence ID" value="QHQ36550.1"/>
    <property type="molecule type" value="Genomic_DNA"/>
</dbReference>
<accession>A0A6P1T4B7</accession>
<evidence type="ECO:0000259" key="1">
    <source>
        <dbReference type="Pfam" id="PF04965"/>
    </source>
</evidence>
<dbReference type="NCBIfam" id="TIGR03357">
    <property type="entry name" value="VI_zyme"/>
    <property type="match status" value="1"/>
</dbReference>
<evidence type="ECO:0000313" key="3">
    <source>
        <dbReference type="Proteomes" id="UP000464495"/>
    </source>
</evidence>
<keyword evidence="3" id="KW-1185">Reference proteome</keyword>
<dbReference type="InterPro" id="IPR007048">
    <property type="entry name" value="IraD/Gp25-like"/>
</dbReference>
<gene>
    <name evidence="2" type="primary">tssE</name>
    <name evidence="2" type="ORF">GO499_15905</name>
</gene>
<proteinExistence type="predicted"/>
<dbReference type="KEGG" id="amaq:GO499_15905"/>
<feature type="domain" description="IraD/Gp25-like" evidence="1">
    <location>
        <begin position="39"/>
        <end position="141"/>
    </location>
</feature>
<dbReference type="SUPFAM" id="SSF160719">
    <property type="entry name" value="gpW/gp25-like"/>
    <property type="match status" value="1"/>
</dbReference>
<dbReference type="PANTHER" id="PTHR38595:SF1">
    <property type="entry name" value="TYPE VI SECRETION SYSTEM COMPONENT TSSE1"/>
    <property type="match status" value="1"/>
</dbReference>
<dbReference type="Pfam" id="PF04965">
    <property type="entry name" value="GPW_gp25"/>
    <property type="match status" value="1"/>
</dbReference>
<protein>
    <submittedName>
        <fullName evidence="2">Type VI secretion system baseplate subunit TssE</fullName>
    </submittedName>
</protein>
<dbReference type="Proteomes" id="UP000464495">
    <property type="component" value="Chromosome"/>
</dbReference>
<sequence>MADQTILDRLQPSLLDRLTDEAPEEMRENRDSRVINIRKLREILRRDLAWLLNTSNAEFFIDEELFPHAANSVLNYGISKVAGEFSGVEKAAAIRKAIHEAILRFEPRILPNSLHVTLRTEETKTASVVSYDIRADMWAEPLPLEVYLRSEVDVATGELRLDGRG</sequence>
<dbReference type="InterPro" id="IPR053176">
    <property type="entry name" value="T6SS_TssE1-like"/>
</dbReference>
<dbReference type="RefSeq" id="WP_161863096.1">
    <property type="nucleotide sequence ID" value="NZ_CP046620.1"/>
</dbReference>